<dbReference type="InterPro" id="IPR051857">
    <property type="entry name" value="Asn_synthetase_domain"/>
</dbReference>
<feature type="region of interest" description="Disordered" evidence="4">
    <location>
        <begin position="350"/>
        <end position="369"/>
    </location>
</feature>
<comment type="caution">
    <text evidence="6">The sequence shown here is derived from an EMBL/GenBank/DDBJ whole genome shotgun (WGS) entry which is preliminary data.</text>
</comment>
<dbReference type="InParanoid" id="A0A369K401"/>
<dbReference type="GO" id="GO:0004066">
    <property type="term" value="F:asparagine synthase (glutamine-hydrolyzing) activity"/>
    <property type="evidence" value="ECO:0007669"/>
    <property type="project" value="InterPro"/>
</dbReference>
<keyword evidence="7" id="KW-1185">Reference proteome</keyword>
<dbReference type="Proteomes" id="UP000076154">
    <property type="component" value="Unassembled WGS sequence"/>
</dbReference>
<feature type="compositionally biased region" description="Basic and acidic residues" evidence="4">
    <location>
        <begin position="610"/>
        <end position="623"/>
    </location>
</feature>
<evidence type="ECO:0000256" key="3">
    <source>
        <dbReference type="ARBA" id="ARBA00022962"/>
    </source>
</evidence>
<dbReference type="SUPFAM" id="SSF52402">
    <property type="entry name" value="Adenine nucleotide alpha hydrolases-like"/>
    <property type="match status" value="1"/>
</dbReference>
<dbReference type="InterPro" id="IPR029055">
    <property type="entry name" value="Ntn_hydrolases_N"/>
</dbReference>
<dbReference type="CDD" id="cd01991">
    <property type="entry name" value="Asn_synthase_B_C"/>
    <property type="match status" value="1"/>
</dbReference>
<reference evidence="6" key="1">
    <citation type="submission" date="2018-04" db="EMBL/GenBank/DDBJ databases">
        <title>Whole genome sequencing of Hypsizygus marmoreus.</title>
        <authorList>
            <person name="Choi I.-G."/>
            <person name="Min B."/>
            <person name="Kim J.-G."/>
            <person name="Kim S."/>
            <person name="Oh Y.-L."/>
            <person name="Kong W.-S."/>
            <person name="Park H."/>
            <person name="Jeong J."/>
            <person name="Song E.-S."/>
        </authorList>
    </citation>
    <scope>NUCLEOTIDE SEQUENCE [LARGE SCALE GENOMIC DNA]</scope>
    <source>
        <strain evidence="6">51987-8</strain>
    </source>
</reference>
<dbReference type="InterPro" id="IPR001962">
    <property type="entry name" value="Asn_synthase"/>
</dbReference>
<dbReference type="Pfam" id="PF13537">
    <property type="entry name" value="GATase_7"/>
    <property type="match status" value="1"/>
</dbReference>
<keyword evidence="2" id="KW-0061">Asparagine biosynthesis</keyword>
<sequence>MCGIFFSLREADDGNDIDIDFNKLSKTLQDANAARGPDSQSLFRTLIAFAEPSNDTSPSSLPKSDHCRPLSLEFFASELRLRGDRPVLQPHNKSGDILCWNGEIFDGMNISPEENDGVRLFEELHKLETTDQIQNLFGTIEGPYAFVFYQASSQRLFFARDPLGRRSLLIHKYTPASPYLLLASVSAGVDSRYEFEELSTQDIYCIDFRIVNGQEMLQEGLNSHILSLPRRLAEPCLKPSLPYAEMGKVNCDMPPEEYLPVTSLDLVPEYLVQAVDDLIYHLDRSVMLRVRDIPQLSDNITQPRVAVLFSGGIDSTMLAFLAHRHIPIGEPIDLLNVAFENPRKVKLQAEGNAGGLSRKEKKARERNSGKTEMLPTVPYMVPDRVTGLQELDELRNLCPDRIWNFVEINVPYEESQPARPLIESLMSPGRTIMDMSLALALYFASRGTGQLRCSPDADPIPYTSSARVLLNGLGSDELLGGYGRHRTAYNAGGWQTVVEEVGRVTEDHFPLRSDQKIILQLQLELDRIPTRNLGRDDRVISSHGKETRHPFLSLTVVNYLTGLPVHFKMDPRLELGLGDKMLLRLAARKVGLVEASQRKKRAMQFGSHSARMEGERRGDAILE</sequence>
<dbReference type="PROSITE" id="PS51278">
    <property type="entry name" value="GATASE_TYPE_2"/>
    <property type="match status" value="1"/>
</dbReference>
<dbReference type="SUPFAM" id="SSF56235">
    <property type="entry name" value="N-terminal nucleophile aminohydrolases (Ntn hydrolases)"/>
    <property type="match status" value="1"/>
</dbReference>
<dbReference type="InterPro" id="IPR014729">
    <property type="entry name" value="Rossmann-like_a/b/a_fold"/>
</dbReference>
<evidence type="ECO:0000313" key="7">
    <source>
        <dbReference type="Proteomes" id="UP000076154"/>
    </source>
</evidence>
<evidence type="ECO:0000256" key="1">
    <source>
        <dbReference type="ARBA" id="ARBA00022605"/>
    </source>
</evidence>
<evidence type="ECO:0000256" key="4">
    <source>
        <dbReference type="SAM" id="MobiDB-lite"/>
    </source>
</evidence>
<dbReference type="Pfam" id="PF00733">
    <property type="entry name" value="Asn_synthase"/>
    <property type="match status" value="1"/>
</dbReference>
<evidence type="ECO:0000313" key="6">
    <source>
        <dbReference type="EMBL" id="RDB28658.1"/>
    </source>
</evidence>
<proteinExistence type="predicted"/>
<protein>
    <submittedName>
        <fullName evidence="6">Asparagine synthetase domain-containing protein 1</fullName>
    </submittedName>
</protein>
<gene>
    <name evidence="6" type="primary">ASNSD1</name>
    <name evidence="6" type="ORF">Hypma_015308</name>
</gene>
<keyword evidence="1" id="KW-0028">Amino-acid biosynthesis</keyword>
<dbReference type="STRING" id="39966.A0A369K401"/>
<dbReference type="EMBL" id="LUEZ02000010">
    <property type="protein sequence ID" value="RDB28658.1"/>
    <property type="molecule type" value="Genomic_DNA"/>
</dbReference>
<name>A0A369K401_HYPMA</name>
<dbReference type="AlphaFoldDB" id="A0A369K401"/>
<dbReference type="FunCoup" id="A0A369K401">
    <property type="interactions" value="342"/>
</dbReference>
<evidence type="ECO:0000256" key="2">
    <source>
        <dbReference type="ARBA" id="ARBA00022888"/>
    </source>
</evidence>
<dbReference type="OrthoDB" id="10252281at2759"/>
<dbReference type="GO" id="GO:0006529">
    <property type="term" value="P:asparagine biosynthetic process"/>
    <property type="evidence" value="ECO:0007669"/>
    <property type="project" value="UniProtKB-KW"/>
</dbReference>
<accession>A0A369K401</accession>
<dbReference type="Gene3D" id="3.60.20.10">
    <property type="entry name" value="Glutamine Phosphoribosylpyrophosphate, subunit 1, domain 1"/>
    <property type="match status" value="1"/>
</dbReference>
<organism evidence="6 7">
    <name type="scientific">Hypsizygus marmoreus</name>
    <name type="common">White beech mushroom</name>
    <name type="synonym">Agaricus marmoreus</name>
    <dbReference type="NCBI Taxonomy" id="39966"/>
    <lineage>
        <taxon>Eukaryota</taxon>
        <taxon>Fungi</taxon>
        <taxon>Dikarya</taxon>
        <taxon>Basidiomycota</taxon>
        <taxon>Agaricomycotina</taxon>
        <taxon>Agaricomycetes</taxon>
        <taxon>Agaricomycetidae</taxon>
        <taxon>Agaricales</taxon>
        <taxon>Tricholomatineae</taxon>
        <taxon>Lyophyllaceae</taxon>
        <taxon>Hypsizygus</taxon>
    </lineage>
</organism>
<dbReference type="PANTHER" id="PTHR45937">
    <property type="entry name" value="ASPARAGINE SYNTHETASE DOMAIN-CONTAINING PROTEIN 1"/>
    <property type="match status" value="1"/>
</dbReference>
<dbReference type="PANTHER" id="PTHR45937:SF1">
    <property type="entry name" value="ASPARAGINE SYNTHETASE DOMAIN-CONTAINING PROTEIN 1"/>
    <property type="match status" value="1"/>
</dbReference>
<keyword evidence="3" id="KW-0315">Glutamine amidotransferase</keyword>
<dbReference type="Gene3D" id="3.40.50.620">
    <property type="entry name" value="HUPs"/>
    <property type="match status" value="1"/>
</dbReference>
<feature type="domain" description="Glutamine amidotransferase type-2" evidence="5">
    <location>
        <begin position="2"/>
        <end position="209"/>
    </location>
</feature>
<dbReference type="InterPro" id="IPR017932">
    <property type="entry name" value="GATase_2_dom"/>
</dbReference>
<feature type="region of interest" description="Disordered" evidence="4">
    <location>
        <begin position="603"/>
        <end position="623"/>
    </location>
</feature>
<evidence type="ECO:0000259" key="5">
    <source>
        <dbReference type="PROSITE" id="PS51278"/>
    </source>
</evidence>